<dbReference type="GO" id="GO:0005975">
    <property type="term" value="P:carbohydrate metabolic process"/>
    <property type="evidence" value="ECO:0007669"/>
    <property type="project" value="InterPro"/>
</dbReference>
<reference evidence="2 3" key="1">
    <citation type="submission" date="2019-03" db="EMBL/GenBank/DDBJ databases">
        <authorList>
            <person name="Kim M.K.M."/>
        </authorList>
    </citation>
    <scope>NUCLEOTIDE SEQUENCE [LARGE SCALE GENOMIC DNA]</scope>
    <source>
        <strain evidence="2 3">17J68-15</strain>
    </source>
</reference>
<feature type="domain" description="NodB homology" evidence="1">
    <location>
        <begin position="33"/>
        <end position="184"/>
    </location>
</feature>
<dbReference type="CDD" id="cd10929">
    <property type="entry name" value="CE4_u5"/>
    <property type="match status" value="1"/>
</dbReference>
<dbReference type="InterPro" id="IPR002509">
    <property type="entry name" value="NODB_dom"/>
</dbReference>
<gene>
    <name evidence="2" type="ORF">E0486_07100</name>
</gene>
<accession>A0A4V2WMV7</accession>
<dbReference type="InterPro" id="IPR011330">
    <property type="entry name" value="Glyco_hydro/deAcase_b/a-brl"/>
</dbReference>
<comment type="caution">
    <text evidence="2">The sequence shown here is derived from an EMBL/GenBank/DDBJ whole genome shotgun (WGS) entry which is preliminary data.</text>
</comment>
<dbReference type="SUPFAM" id="SSF88713">
    <property type="entry name" value="Glycoside hydrolase/deacetylase"/>
    <property type="match status" value="1"/>
</dbReference>
<dbReference type="AlphaFoldDB" id="A0A4V2WMV7"/>
<sequence>MPQGKFVVSLDFELYWGVRDTLSLEKYGANIRGEQTVIPRTLDLFGAYGIRATFAVVGFLFFETKEQLLAHIPERVPHYDDPDFTPYDGYFAEVGPDYRSDRYHFAPHLIELIRRQPQHELATHTYSHYYCLEPGQTVADFEADLEMAIRVAADRGIRFRSLVFPRNQFNNEYLEVCLRHGITCVRSNEKSWLYEPRNRKQETLFRRSLRLLDAYLPLSGNHNWSPRAVSPKEPVFVPSSGFLRPYLPALRPFEGLRLRRIKAAMTEAARKGLVYHLWWHPHNFGVNQDENFAFLEAILQHYRDLQGRYGFSSCTMHEMAEEIQALHGQSPR</sequence>
<evidence type="ECO:0000313" key="2">
    <source>
        <dbReference type="EMBL" id="TCZ73112.1"/>
    </source>
</evidence>
<name>A0A4V2WMV7_9BACT</name>
<dbReference type="EMBL" id="SKFH01000008">
    <property type="protein sequence ID" value="TCZ73112.1"/>
    <property type="molecule type" value="Genomic_DNA"/>
</dbReference>
<proteinExistence type="predicted"/>
<evidence type="ECO:0000313" key="3">
    <source>
        <dbReference type="Proteomes" id="UP000295164"/>
    </source>
</evidence>
<dbReference type="Proteomes" id="UP000295164">
    <property type="component" value="Unassembled WGS sequence"/>
</dbReference>
<protein>
    <recommendedName>
        <fullName evidence="1">NodB homology domain-containing protein</fullName>
    </recommendedName>
</protein>
<organism evidence="2 3">
    <name type="scientific">Flaviaesturariibacter aridisoli</name>
    <dbReference type="NCBI Taxonomy" id="2545761"/>
    <lineage>
        <taxon>Bacteria</taxon>
        <taxon>Pseudomonadati</taxon>
        <taxon>Bacteroidota</taxon>
        <taxon>Chitinophagia</taxon>
        <taxon>Chitinophagales</taxon>
        <taxon>Chitinophagaceae</taxon>
        <taxon>Flaviaestuariibacter</taxon>
    </lineage>
</organism>
<dbReference type="OrthoDB" id="7836272at2"/>
<evidence type="ECO:0000259" key="1">
    <source>
        <dbReference type="Pfam" id="PF01522"/>
    </source>
</evidence>
<dbReference type="Gene3D" id="3.20.20.370">
    <property type="entry name" value="Glycoside hydrolase/deacetylase"/>
    <property type="match status" value="1"/>
</dbReference>
<keyword evidence="3" id="KW-1185">Reference proteome</keyword>
<dbReference type="RefSeq" id="WP_131851457.1">
    <property type="nucleotide sequence ID" value="NZ_SKFH01000008.1"/>
</dbReference>
<dbReference type="GO" id="GO:0016810">
    <property type="term" value="F:hydrolase activity, acting on carbon-nitrogen (but not peptide) bonds"/>
    <property type="evidence" value="ECO:0007669"/>
    <property type="project" value="InterPro"/>
</dbReference>
<dbReference type="Pfam" id="PF01522">
    <property type="entry name" value="Polysacc_deac_1"/>
    <property type="match status" value="1"/>
</dbReference>